<organism evidence="3 4">
    <name type="scientific">Tianweitania populi</name>
    <dbReference type="NCBI Taxonomy" id="1607949"/>
    <lineage>
        <taxon>Bacteria</taxon>
        <taxon>Pseudomonadati</taxon>
        <taxon>Pseudomonadota</taxon>
        <taxon>Alphaproteobacteria</taxon>
        <taxon>Hyphomicrobiales</taxon>
        <taxon>Phyllobacteriaceae</taxon>
        <taxon>Tianweitania</taxon>
    </lineage>
</organism>
<name>A0A8J3GJ66_9HYPH</name>
<feature type="signal peptide" evidence="1">
    <location>
        <begin position="1"/>
        <end position="21"/>
    </location>
</feature>
<dbReference type="RefSeq" id="WP_189501606.1">
    <property type="nucleotide sequence ID" value="NZ_BMZQ01000001.1"/>
</dbReference>
<gene>
    <name evidence="3" type="ORF">GCM10016234_06830</name>
</gene>
<dbReference type="SUPFAM" id="SSF53955">
    <property type="entry name" value="Lysozyme-like"/>
    <property type="match status" value="1"/>
</dbReference>
<keyword evidence="1" id="KW-0732">Signal</keyword>
<dbReference type="InterPro" id="IPR045795">
    <property type="entry name" value="SLT_4"/>
</dbReference>
<keyword evidence="4" id="KW-1185">Reference proteome</keyword>
<dbReference type="EMBL" id="BMZQ01000001">
    <property type="protein sequence ID" value="GHD07893.1"/>
    <property type="molecule type" value="Genomic_DNA"/>
</dbReference>
<sequence>MTKKPLYACLLMTALAGCASAPGNINNACAVFNQRDGFFDDWHAAAKRTERAYGIPVPILMATLRRESGFQSDARPPRTKLLGLIPWSRPSSAYGYSQALDGTWRQYRLETGRSLARRNSFADAVDFVGWYHARTVATKGVAPNDAYNLYLAYYLGWSGFDGGATRDNKGVQRYAREMAAMAKRYEVQLASCRGL</sequence>
<dbReference type="Gene3D" id="1.10.530.10">
    <property type="match status" value="1"/>
</dbReference>
<evidence type="ECO:0000313" key="3">
    <source>
        <dbReference type="EMBL" id="GHD07893.1"/>
    </source>
</evidence>
<feature type="domain" description="Transglycosylase SLT" evidence="2">
    <location>
        <begin position="7"/>
        <end position="192"/>
    </location>
</feature>
<feature type="chain" id="PRO_5035317645" evidence="1">
    <location>
        <begin position="22"/>
        <end position="195"/>
    </location>
</feature>
<proteinExistence type="predicted"/>
<accession>A0A8J3GJ66</accession>
<dbReference type="Pfam" id="PF19489">
    <property type="entry name" value="SLT_4"/>
    <property type="match status" value="1"/>
</dbReference>
<evidence type="ECO:0000259" key="2">
    <source>
        <dbReference type="Pfam" id="PF19489"/>
    </source>
</evidence>
<dbReference type="AlphaFoldDB" id="A0A8J3GJ66"/>
<dbReference type="CDD" id="cd00442">
    <property type="entry name" value="Lyz-like"/>
    <property type="match status" value="1"/>
</dbReference>
<protein>
    <submittedName>
        <fullName evidence="3">Membrane protein</fullName>
    </submittedName>
</protein>
<dbReference type="Proteomes" id="UP000630142">
    <property type="component" value="Unassembled WGS sequence"/>
</dbReference>
<reference evidence="3" key="1">
    <citation type="journal article" date="2014" name="Int. J. Syst. Evol. Microbiol.">
        <title>Complete genome sequence of Corynebacterium casei LMG S-19264T (=DSM 44701T), isolated from a smear-ripened cheese.</title>
        <authorList>
            <consortium name="US DOE Joint Genome Institute (JGI-PGF)"/>
            <person name="Walter F."/>
            <person name="Albersmeier A."/>
            <person name="Kalinowski J."/>
            <person name="Ruckert C."/>
        </authorList>
    </citation>
    <scope>NUCLEOTIDE SEQUENCE</scope>
    <source>
        <strain evidence="3">KCTC 42249</strain>
    </source>
</reference>
<reference evidence="3" key="2">
    <citation type="submission" date="2020-09" db="EMBL/GenBank/DDBJ databases">
        <authorList>
            <person name="Sun Q."/>
            <person name="Kim S."/>
        </authorList>
    </citation>
    <scope>NUCLEOTIDE SEQUENCE</scope>
    <source>
        <strain evidence="3">KCTC 42249</strain>
    </source>
</reference>
<comment type="caution">
    <text evidence="3">The sequence shown here is derived from an EMBL/GenBank/DDBJ whole genome shotgun (WGS) entry which is preliminary data.</text>
</comment>
<dbReference type="PROSITE" id="PS51257">
    <property type="entry name" value="PROKAR_LIPOPROTEIN"/>
    <property type="match status" value="1"/>
</dbReference>
<evidence type="ECO:0000256" key="1">
    <source>
        <dbReference type="SAM" id="SignalP"/>
    </source>
</evidence>
<dbReference type="InterPro" id="IPR023346">
    <property type="entry name" value="Lysozyme-like_dom_sf"/>
</dbReference>
<evidence type="ECO:0000313" key="4">
    <source>
        <dbReference type="Proteomes" id="UP000630142"/>
    </source>
</evidence>